<name>A0A175RPG8_9HYPH</name>
<dbReference type="Gene3D" id="3.90.420.10">
    <property type="entry name" value="Oxidoreductase, molybdopterin-binding domain"/>
    <property type="match status" value="1"/>
</dbReference>
<dbReference type="SUPFAM" id="SSF56524">
    <property type="entry name" value="Oxidoreductase molybdopterin-binding domain"/>
    <property type="match status" value="1"/>
</dbReference>
<dbReference type="Proteomes" id="UP000078529">
    <property type="component" value="Unassembled WGS sequence"/>
</dbReference>
<dbReference type="EMBL" id="LDQA01000026">
    <property type="protein sequence ID" value="KTR05331.1"/>
    <property type="molecule type" value="Genomic_DNA"/>
</dbReference>
<dbReference type="EMBL" id="LDPZ01000050">
    <property type="protein sequence ID" value="KTQ86332.1"/>
    <property type="molecule type" value="Genomic_DNA"/>
</dbReference>
<gene>
    <name evidence="2" type="ORF">NS226_18185</name>
    <name evidence="3" type="ORF">NS365_12145</name>
</gene>
<organism evidence="3 5">
    <name type="scientific">Aureimonas ureilytica</name>
    <dbReference type="NCBI Taxonomy" id="401562"/>
    <lineage>
        <taxon>Bacteria</taxon>
        <taxon>Pseudomonadati</taxon>
        <taxon>Pseudomonadota</taxon>
        <taxon>Alphaproteobacteria</taxon>
        <taxon>Hyphomicrobiales</taxon>
        <taxon>Aurantimonadaceae</taxon>
        <taxon>Aureimonas</taxon>
    </lineage>
</organism>
<dbReference type="AlphaFoldDB" id="A0A175RPG8"/>
<evidence type="ECO:0000259" key="1">
    <source>
        <dbReference type="Pfam" id="PF00174"/>
    </source>
</evidence>
<keyword evidence="5" id="KW-1185">Reference proteome</keyword>
<evidence type="ECO:0000313" key="3">
    <source>
        <dbReference type="EMBL" id="KTR05331.1"/>
    </source>
</evidence>
<dbReference type="InterPro" id="IPR000572">
    <property type="entry name" value="OxRdtase_Mopterin-bd_dom"/>
</dbReference>
<reference evidence="4 5" key="1">
    <citation type="journal article" date="2016" name="Front. Microbiol.">
        <title>Genomic Resource of Rice Seed Associated Bacteria.</title>
        <authorList>
            <person name="Midha S."/>
            <person name="Bansal K."/>
            <person name="Sharma S."/>
            <person name="Kumar N."/>
            <person name="Patil P.P."/>
            <person name="Chaudhry V."/>
            <person name="Patil P.B."/>
        </authorList>
    </citation>
    <scope>NUCLEOTIDE SEQUENCE [LARGE SCALE GENOMIC DNA]</scope>
    <source>
        <strain evidence="2 4">NS226</strain>
        <strain evidence="3 5">NS365</strain>
    </source>
</reference>
<feature type="domain" description="Oxidoreductase molybdopterin-binding" evidence="1">
    <location>
        <begin position="51"/>
        <end position="125"/>
    </location>
</feature>
<dbReference type="PATRIC" id="fig|401562.3.peg.3731"/>
<evidence type="ECO:0000313" key="4">
    <source>
        <dbReference type="Proteomes" id="UP000078272"/>
    </source>
</evidence>
<dbReference type="Pfam" id="PF00174">
    <property type="entry name" value="Oxidored_molyb"/>
    <property type="match status" value="1"/>
</dbReference>
<protein>
    <recommendedName>
        <fullName evidence="1">Oxidoreductase molybdopterin-binding domain-containing protein</fullName>
    </recommendedName>
</protein>
<sequence>MAWTCLATAPSPGVVAPAHAEDDTILKVSANGKTTEFSLAALDAMPQTSIRTGLPWYDGVREFSGVPLKDILSAVGATGTTLQMTALNDYLVSAPIQEMIDAGAVLATRHEGQPMPISDKGPIFVLFPFDDRPELKHQAYYSRAVWQLDRIEVDP</sequence>
<dbReference type="Proteomes" id="UP000078272">
    <property type="component" value="Unassembled WGS sequence"/>
</dbReference>
<evidence type="ECO:0000313" key="5">
    <source>
        <dbReference type="Proteomes" id="UP000078529"/>
    </source>
</evidence>
<comment type="caution">
    <text evidence="3">The sequence shown here is derived from an EMBL/GenBank/DDBJ whole genome shotgun (WGS) entry which is preliminary data.</text>
</comment>
<accession>A0A175RPG8</accession>
<dbReference type="InterPro" id="IPR036374">
    <property type="entry name" value="OxRdtase_Mopterin-bd_sf"/>
</dbReference>
<evidence type="ECO:0000313" key="2">
    <source>
        <dbReference type="EMBL" id="KTQ86332.1"/>
    </source>
</evidence>
<proteinExistence type="predicted"/>